<feature type="domain" description="Acyl-CoA dehydrogenase/oxidase N-terminal" evidence="7">
    <location>
        <begin position="7"/>
        <end position="118"/>
    </location>
</feature>
<dbReference type="RefSeq" id="WP_169946901.1">
    <property type="nucleotide sequence ID" value="NZ_CP053015.1"/>
</dbReference>
<evidence type="ECO:0000256" key="4">
    <source>
        <dbReference type="ARBA" id="ARBA00022827"/>
    </source>
</evidence>
<name>A0A6M4AV95_9SPHN</name>
<dbReference type="Pfam" id="PF00441">
    <property type="entry name" value="Acyl-CoA_dh_1"/>
    <property type="match status" value="1"/>
</dbReference>
<dbReference type="SUPFAM" id="SSF47203">
    <property type="entry name" value="Acyl-CoA dehydrogenase C-terminal domain-like"/>
    <property type="match status" value="1"/>
</dbReference>
<evidence type="ECO:0000256" key="1">
    <source>
        <dbReference type="ARBA" id="ARBA00001974"/>
    </source>
</evidence>
<dbReference type="KEGG" id="slan:GV829_11785"/>
<keyword evidence="3" id="KW-0285">Flavoprotein</keyword>
<dbReference type="InterPro" id="IPR009100">
    <property type="entry name" value="AcylCoA_DH/oxidase_NM_dom_sf"/>
</dbReference>
<dbReference type="GO" id="GO:0050660">
    <property type="term" value="F:flavin adenine dinucleotide binding"/>
    <property type="evidence" value="ECO:0007669"/>
    <property type="project" value="InterPro"/>
</dbReference>
<evidence type="ECO:0000259" key="6">
    <source>
        <dbReference type="Pfam" id="PF00441"/>
    </source>
</evidence>
<dbReference type="InterPro" id="IPR037069">
    <property type="entry name" value="AcylCoA_DH/ox_N_sf"/>
</dbReference>
<evidence type="ECO:0000256" key="3">
    <source>
        <dbReference type="ARBA" id="ARBA00022630"/>
    </source>
</evidence>
<comment type="cofactor">
    <cofactor evidence="1">
        <name>FAD</name>
        <dbReference type="ChEBI" id="CHEBI:57692"/>
    </cofactor>
</comment>
<keyword evidence="9" id="KW-1185">Reference proteome</keyword>
<accession>A0A6M4AV95</accession>
<dbReference type="Pfam" id="PF02771">
    <property type="entry name" value="Acyl-CoA_dh_N"/>
    <property type="match status" value="1"/>
</dbReference>
<dbReference type="InterPro" id="IPR013786">
    <property type="entry name" value="AcylCoA_DH/ox_N"/>
</dbReference>
<keyword evidence="4" id="KW-0274">FAD</keyword>
<organism evidence="8 9">
    <name type="scientific">Sphingomonas lacunae</name>
    <dbReference type="NCBI Taxonomy" id="2698828"/>
    <lineage>
        <taxon>Bacteria</taxon>
        <taxon>Pseudomonadati</taxon>
        <taxon>Pseudomonadota</taxon>
        <taxon>Alphaproteobacteria</taxon>
        <taxon>Sphingomonadales</taxon>
        <taxon>Sphingomonadaceae</taxon>
        <taxon>Sphingomonas</taxon>
    </lineage>
</organism>
<feature type="domain" description="Acyl-CoA dehydrogenase/oxidase C-terminal" evidence="6">
    <location>
        <begin position="216"/>
        <end position="345"/>
    </location>
</feature>
<dbReference type="GO" id="GO:0003995">
    <property type="term" value="F:acyl-CoA dehydrogenase activity"/>
    <property type="evidence" value="ECO:0007669"/>
    <property type="project" value="TreeGrafter"/>
</dbReference>
<dbReference type="InterPro" id="IPR009075">
    <property type="entry name" value="AcylCo_DH/oxidase_C"/>
</dbReference>
<reference evidence="8 9" key="1">
    <citation type="submission" date="2020-01" db="EMBL/GenBank/DDBJ databases">
        <title>Sphingomonas sp. strain CSW-10.</title>
        <authorList>
            <person name="Chen W.-M."/>
        </authorList>
    </citation>
    <scope>NUCLEOTIDE SEQUENCE [LARGE SCALE GENOMIC DNA]</scope>
    <source>
        <strain evidence="8 9">CSW-10</strain>
    </source>
</reference>
<dbReference type="Gene3D" id="1.20.140.10">
    <property type="entry name" value="Butyryl-CoA Dehydrogenase, subunit A, domain 3"/>
    <property type="match status" value="1"/>
</dbReference>
<protein>
    <submittedName>
        <fullName evidence="8">Acyl-CoA/acyl-ACP dehydrogenase</fullName>
    </submittedName>
</protein>
<dbReference type="Gene3D" id="1.10.540.10">
    <property type="entry name" value="Acyl-CoA dehydrogenase/oxidase, N-terminal domain"/>
    <property type="match status" value="1"/>
</dbReference>
<keyword evidence="5" id="KW-0560">Oxidoreductase</keyword>
<evidence type="ECO:0000259" key="7">
    <source>
        <dbReference type="Pfam" id="PF02771"/>
    </source>
</evidence>
<evidence type="ECO:0000256" key="2">
    <source>
        <dbReference type="ARBA" id="ARBA00009347"/>
    </source>
</evidence>
<proteinExistence type="inferred from homology"/>
<dbReference type="SUPFAM" id="SSF56645">
    <property type="entry name" value="Acyl-CoA dehydrogenase NM domain-like"/>
    <property type="match status" value="1"/>
</dbReference>
<dbReference type="Proteomes" id="UP000503018">
    <property type="component" value="Chromosome"/>
</dbReference>
<dbReference type="InterPro" id="IPR036250">
    <property type="entry name" value="AcylCo_DH-like_C"/>
</dbReference>
<evidence type="ECO:0000313" key="8">
    <source>
        <dbReference type="EMBL" id="QJQ33038.1"/>
    </source>
</evidence>
<evidence type="ECO:0000313" key="9">
    <source>
        <dbReference type="Proteomes" id="UP000503018"/>
    </source>
</evidence>
<dbReference type="PANTHER" id="PTHR43884:SF20">
    <property type="entry name" value="ACYL-COA DEHYDROGENASE FADE28"/>
    <property type="match status" value="1"/>
</dbReference>
<sequence length="363" mass="38376">MSILLDEGQQAIATESRRIIDARENKAKALDLIEASGEYDAAWWDMCREQGWTAVALPEEAGGLGLGLVELGQVAVAVGAGIAGAPFLTSSFGVADALNRHGDQQQKARWLGLLASGDKIGAVAFAEGQNPLPTKPSVTFSDGKLSGTKPAVSAGLHADIAVVLAFDGTKSVLVSVDLSGVERQRINSFDNSRGTADLVFDDSPAELLQADDARRAALEILARQAIITAHEQVGGAEKAMLIARDYANTRKAFGQLIGAFQAVKHRIAELYGLVEIARANALHAAANADGPDLIKNAAAARIAATDAYDTSARDSMQLHGGIGVTWETGLHLHQRRTRTLALEQGNLLFWEDVLVNELAGEKA</sequence>
<dbReference type="PANTHER" id="PTHR43884">
    <property type="entry name" value="ACYL-COA DEHYDROGENASE"/>
    <property type="match status" value="1"/>
</dbReference>
<dbReference type="AlphaFoldDB" id="A0A6M4AV95"/>
<evidence type="ECO:0000256" key="5">
    <source>
        <dbReference type="ARBA" id="ARBA00023002"/>
    </source>
</evidence>
<gene>
    <name evidence="8" type="ORF">GV829_11785</name>
</gene>
<comment type="similarity">
    <text evidence="2">Belongs to the acyl-CoA dehydrogenase family.</text>
</comment>
<dbReference type="EMBL" id="CP053015">
    <property type="protein sequence ID" value="QJQ33038.1"/>
    <property type="molecule type" value="Genomic_DNA"/>
</dbReference>